<evidence type="ECO:0000313" key="5">
    <source>
        <dbReference type="EMBL" id="CUV09750.1"/>
    </source>
</evidence>
<accession>A0A160VGA7</accession>
<dbReference type="InterPro" id="IPR041468">
    <property type="entry name" value="HTH_ParB/Spo0J"/>
</dbReference>
<dbReference type="GO" id="GO:0007059">
    <property type="term" value="P:chromosome segregation"/>
    <property type="evidence" value="ECO:0007669"/>
    <property type="project" value="UniProtKB-KW"/>
</dbReference>
<organism evidence="5">
    <name type="scientific">hydrothermal vent metagenome</name>
    <dbReference type="NCBI Taxonomy" id="652676"/>
    <lineage>
        <taxon>unclassified sequences</taxon>
        <taxon>metagenomes</taxon>
        <taxon>ecological metagenomes</taxon>
    </lineage>
</organism>
<dbReference type="GO" id="GO:0045881">
    <property type="term" value="P:positive regulation of sporulation resulting in formation of a cellular spore"/>
    <property type="evidence" value="ECO:0007669"/>
    <property type="project" value="TreeGrafter"/>
</dbReference>
<protein>
    <submittedName>
        <fullName evidence="5">Chromosome (Plasmid) partitioning protein ParB</fullName>
    </submittedName>
</protein>
<dbReference type="CDD" id="cd16393">
    <property type="entry name" value="SPO0J_N"/>
    <property type="match status" value="1"/>
</dbReference>
<dbReference type="PANTHER" id="PTHR33375:SF1">
    <property type="entry name" value="CHROMOSOME-PARTITIONING PROTEIN PARB-RELATED"/>
    <property type="match status" value="1"/>
</dbReference>
<dbReference type="NCBIfam" id="TIGR00180">
    <property type="entry name" value="parB_part"/>
    <property type="match status" value="1"/>
</dbReference>
<reference evidence="5" key="1">
    <citation type="submission" date="2015-10" db="EMBL/GenBank/DDBJ databases">
        <authorList>
            <person name="Gilbert D.G."/>
        </authorList>
    </citation>
    <scope>NUCLEOTIDE SEQUENCE</scope>
</reference>
<dbReference type="Gene3D" id="3.90.1530.30">
    <property type="match status" value="1"/>
</dbReference>
<dbReference type="SUPFAM" id="SSF109709">
    <property type="entry name" value="KorB DNA-binding domain-like"/>
    <property type="match status" value="1"/>
</dbReference>
<dbReference type="Gene3D" id="1.10.10.2830">
    <property type="match status" value="1"/>
</dbReference>
<sequence>MAAKRLGRGLEALIHGPEKADLGRPGVTEMPIENIVANPLQPRKDGLDEKSLEELIASIKQKGVITPITVQQDEDNFILIAGERRLRASKLAGLKQIPGYVVTISDESEMMEIALIENIQRENLNPIDEAEGYAILQSKFNRSQSDIASAVGKKRVTISNALRLLKLPSDIKNSLRDRKVSAGHGRAILMMKTAAGMMKLYKMIIEEALSVRAAEAIAKGQSTKKSKHTSRKSLVTNPQIRSVENELITVLGTKVRLHYSKKGGKIEIQFFSDDDLDRVLDLLRSIE</sequence>
<proteinExistence type="inferred from homology"/>
<dbReference type="GO" id="GO:0005694">
    <property type="term" value="C:chromosome"/>
    <property type="evidence" value="ECO:0007669"/>
    <property type="project" value="TreeGrafter"/>
</dbReference>
<dbReference type="SUPFAM" id="SSF110849">
    <property type="entry name" value="ParB/Sulfiredoxin"/>
    <property type="match status" value="1"/>
</dbReference>
<dbReference type="SMART" id="SM00470">
    <property type="entry name" value="ParB"/>
    <property type="match status" value="1"/>
</dbReference>
<keyword evidence="3" id="KW-0238">DNA-binding</keyword>
<name>A0A160VGA7_9ZZZZ</name>
<evidence type="ECO:0000256" key="1">
    <source>
        <dbReference type="ARBA" id="ARBA00006295"/>
    </source>
</evidence>
<dbReference type="EMBL" id="FAXC01000292">
    <property type="protein sequence ID" value="CUV09750.1"/>
    <property type="molecule type" value="Genomic_DNA"/>
</dbReference>
<evidence type="ECO:0000256" key="3">
    <source>
        <dbReference type="ARBA" id="ARBA00023125"/>
    </source>
</evidence>
<dbReference type="InterPro" id="IPR003115">
    <property type="entry name" value="ParB_N"/>
</dbReference>
<keyword evidence="2" id="KW-0159">Chromosome partition</keyword>
<dbReference type="InterPro" id="IPR004437">
    <property type="entry name" value="ParB/RepB/Spo0J"/>
</dbReference>
<dbReference type="Pfam" id="PF17762">
    <property type="entry name" value="HTH_ParB"/>
    <property type="match status" value="1"/>
</dbReference>
<dbReference type="FunFam" id="1.10.10.2830:FF:000001">
    <property type="entry name" value="Chromosome partitioning protein ParB"/>
    <property type="match status" value="1"/>
</dbReference>
<evidence type="ECO:0000259" key="4">
    <source>
        <dbReference type="SMART" id="SM00470"/>
    </source>
</evidence>
<feature type="domain" description="ParB-like N-terminal" evidence="4">
    <location>
        <begin position="28"/>
        <end position="119"/>
    </location>
</feature>
<comment type="similarity">
    <text evidence="1">Belongs to the ParB family.</text>
</comment>
<dbReference type="PANTHER" id="PTHR33375">
    <property type="entry name" value="CHROMOSOME-PARTITIONING PROTEIN PARB-RELATED"/>
    <property type="match status" value="1"/>
</dbReference>
<dbReference type="FunFam" id="3.90.1530.30:FF:000001">
    <property type="entry name" value="Chromosome partitioning protein ParB"/>
    <property type="match status" value="1"/>
</dbReference>
<dbReference type="InterPro" id="IPR050336">
    <property type="entry name" value="Chromosome_partition/occlusion"/>
</dbReference>
<dbReference type="Pfam" id="PF02195">
    <property type="entry name" value="ParB_N"/>
    <property type="match status" value="1"/>
</dbReference>
<dbReference type="InterPro" id="IPR036086">
    <property type="entry name" value="ParB/Sulfiredoxin_sf"/>
</dbReference>
<gene>
    <name evidence="5" type="ORF">MGWOODY_Mmi1448</name>
</gene>
<dbReference type="AlphaFoldDB" id="A0A160VGA7"/>
<evidence type="ECO:0000256" key="2">
    <source>
        <dbReference type="ARBA" id="ARBA00022829"/>
    </source>
</evidence>
<dbReference type="GO" id="GO:0003677">
    <property type="term" value="F:DNA binding"/>
    <property type="evidence" value="ECO:0007669"/>
    <property type="project" value="UniProtKB-KW"/>
</dbReference>
<dbReference type="InterPro" id="IPR057240">
    <property type="entry name" value="ParB_dimer_C"/>
</dbReference>
<dbReference type="Pfam" id="PF23552">
    <property type="entry name" value="ParB_C"/>
    <property type="match status" value="1"/>
</dbReference>